<evidence type="ECO:0000313" key="1">
    <source>
        <dbReference type="EMBL" id="KAH7913239.1"/>
    </source>
</evidence>
<keyword evidence="2" id="KW-1185">Reference proteome</keyword>
<accession>A0ACB8AIP0</accession>
<organism evidence="1 2">
    <name type="scientific">Hygrophoropsis aurantiaca</name>
    <dbReference type="NCBI Taxonomy" id="72124"/>
    <lineage>
        <taxon>Eukaryota</taxon>
        <taxon>Fungi</taxon>
        <taxon>Dikarya</taxon>
        <taxon>Basidiomycota</taxon>
        <taxon>Agaricomycotina</taxon>
        <taxon>Agaricomycetes</taxon>
        <taxon>Agaricomycetidae</taxon>
        <taxon>Boletales</taxon>
        <taxon>Coniophorineae</taxon>
        <taxon>Hygrophoropsidaceae</taxon>
        <taxon>Hygrophoropsis</taxon>
    </lineage>
</organism>
<reference evidence="1" key="1">
    <citation type="journal article" date="2021" name="New Phytol.">
        <title>Evolutionary innovations through gain and loss of genes in the ectomycorrhizal Boletales.</title>
        <authorList>
            <person name="Wu G."/>
            <person name="Miyauchi S."/>
            <person name="Morin E."/>
            <person name="Kuo A."/>
            <person name="Drula E."/>
            <person name="Varga T."/>
            <person name="Kohler A."/>
            <person name="Feng B."/>
            <person name="Cao Y."/>
            <person name="Lipzen A."/>
            <person name="Daum C."/>
            <person name="Hundley H."/>
            <person name="Pangilinan J."/>
            <person name="Johnson J."/>
            <person name="Barry K."/>
            <person name="LaButti K."/>
            <person name="Ng V."/>
            <person name="Ahrendt S."/>
            <person name="Min B."/>
            <person name="Choi I.G."/>
            <person name="Park H."/>
            <person name="Plett J.M."/>
            <person name="Magnuson J."/>
            <person name="Spatafora J.W."/>
            <person name="Nagy L.G."/>
            <person name="Henrissat B."/>
            <person name="Grigoriev I.V."/>
            <person name="Yang Z.L."/>
            <person name="Xu J."/>
            <person name="Martin F.M."/>
        </authorList>
    </citation>
    <scope>NUCLEOTIDE SEQUENCE</scope>
    <source>
        <strain evidence="1">ATCC 28755</strain>
    </source>
</reference>
<sequence>MTAAGSTPKDHKPEHGSVQLELCRPRITTSSERILIRLRIWLGCNACKNFGSAGVCRFGPRSLIKFTCSTRAAEAANLLYIARHTTVPVPRVHDVFTIGQQTFIVMEYVHGTELTYAWEHLSAEQKMGLFPQLKDYIDQVRSLQPPRPGRVEAADGTSLFDVRLCMGNQPFGPFATVTDFHTHLGHDCIRAGERHRDVWTQFEAVAKRQYRTVFTHSDIAPRNILVKGGRITAIVDWEAAGWYPEYWEYCRWAVSNYRSSQLWHEMRDTVLDVYPAELHVEDYLDSVYTRL</sequence>
<gene>
    <name evidence="1" type="ORF">BJ138DRAFT_1178183</name>
</gene>
<dbReference type="Proteomes" id="UP000790377">
    <property type="component" value="Unassembled WGS sequence"/>
</dbReference>
<evidence type="ECO:0000313" key="2">
    <source>
        <dbReference type="Proteomes" id="UP000790377"/>
    </source>
</evidence>
<comment type="caution">
    <text evidence="1">The sequence shown here is derived from an EMBL/GenBank/DDBJ whole genome shotgun (WGS) entry which is preliminary data.</text>
</comment>
<protein>
    <submittedName>
        <fullName evidence="1">Kinase-like domain-containing protein</fullName>
    </submittedName>
</protein>
<dbReference type="EMBL" id="MU267634">
    <property type="protein sequence ID" value="KAH7913239.1"/>
    <property type="molecule type" value="Genomic_DNA"/>
</dbReference>
<proteinExistence type="predicted"/>
<name>A0ACB8AIP0_9AGAM</name>